<dbReference type="SUPFAM" id="SSF74748">
    <property type="entry name" value="Variable surface antigen VlsE"/>
    <property type="match status" value="1"/>
</dbReference>
<keyword evidence="3" id="KW-0732">Signal</keyword>
<dbReference type="EMBL" id="KR919748">
    <property type="protein sequence ID" value="ALZ45553.1"/>
    <property type="molecule type" value="Genomic_DNA"/>
</dbReference>
<keyword evidence="5 8" id="KW-0564">Palmitate</keyword>
<comment type="function">
    <text evidence="1 8">The Vlp and Vsp proteins are antigenically distinct proteins, only one vlp or vsp gene is transcriptionally active at any one time. Switching between these genes is a mechanism of host immune response evasion.</text>
</comment>
<dbReference type="GO" id="GO:0009279">
    <property type="term" value="C:cell outer membrane"/>
    <property type="evidence" value="ECO:0007669"/>
    <property type="project" value="UniProtKB-SubCell"/>
</dbReference>
<sequence>RKTLREIIMTLFLIIGCNNGGGEDPQKVFLTSIANLGKGFLDVFVTFGDMVTGAFGIKAETKKSEVGQYFTDIEKTMTSVKNKLNTVVSENSNYPKVQEVVNQFITGTLDKIIAGAKKAASGATDGAVIGGVVKSNAGTSVDATSVNALVKGIKEIVDLLIKEGDGQADKTKPVEDDKKKIGKLFGAKNSADSGAEDKHVAAASASIGAVTGADILKAIAAANADATKDGKVKDATDAAALALAKGTSTDNEDQLGDSARKDAIIAAGIALRAMAKDGKFIVKDTGANKTEAESAKGVAASAVGKTLSTLIIAIRNTVDSGLKNINKVLATVKQEDKSAEATNTVGSTASAQN</sequence>
<keyword evidence="6 8" id="KW-0998">Cell outer membrane</keyword>
<geneLocation type="plasmid" evidence="9">
    <name>lpC</name>
</geneLocation>
<keyword evidence="4 8" id="KW-0472">Membrane</keyword>
<evidence type="ECO:0000256" key="6">
    <source>
        <dbReference type="ARBA" id="ARBA00023237"/>
    </source>
</evidence>
<keyword evidence="7 8" id="KW-0449">Lipoprotein</keyword>
<protein>
    <recommendedName>
        <fullName evidence="8">Variable large protein</fullName>
    </recommendedName>
</protein>
<gene>
    <name evidence="9" type="primary">vlpD7</name>
</gene>
<evidence type="ECO:0000256" key="8">
    <source>
        <dbReference type="RuleBase" id="RU363105"/>
    </source>
</evidence>
<proteinExistence type="predicted"/>
<dbReference type="AlphaFoldDB" id="A0A0X9L5C8"/>
<feature type="non-terminal residue" evidence="9">
    <location>
        <position position="1"/>
    </location>
</feature>
<evidence type="ECO:0000313" key="9">
    <source>
        <dbReference type="EMBL" id="ALZ45553.1"/>
    </source>
</evidence>
<organism evidence="9">
    <name type="scientific">Borrelia miyamotoi</name>
    <dbReference type="NCBI Taxonomy" id="47466"/>
    <lineage>
        <taxon>Bacteria</taxon>
        <taxon>Pseudomonadati</taxon>
        <taxon>Spirochaetota</taxon>
        <taxon>Spirochaetia</taxon>
        <taxon>Spirochaetales</taxon>
        <taxon>Borreliaceae</taxon>
        <taxon>Borrelia</taxon>
    </lineage>
</organism>
<keyword evidence="9" id="KW-0614">Plasmid</keyword>
<evidence type="ECO:0000256" key="1">
    <source>
        <dbReference type="ARBA" id="ARBA00003932"/>
    </source>
</evidence>
<dbReference type="InterPro" id="IPR000680">
    <property type="entry name" value="Borrelia_lipo"/>
</dbReference>
<accession>A0A0X9L5C8</accession>
<evidence type="ECO:0000256" key="3">
    <source>
        <dbReference type="ARBA" id="ARBA00022729"/>
    </source>
</evidence>
<dbReference type="Pfam" id="PF00921">
    <property type="entry name" value="Lipoprotein_2"/>
    <property type="match status" value="1"/>
</dbReference>
<evidence type="ECO:0000256" key="2">
    <source>
        <dbReference type="ARBA" id="ARBA00004459"/>
    </source>
</evidence>
<evidence type="ECO:0000256" key="7">
    <source>
        <dbReference type="ARBA" id="ARBA00023288"/>
    </source>
</evidence>
<name>A0A0X9L5C8_9SPIR</name>
<evidence type="ECO:0000256" key="4">
    <source>
        <dbReference type="ARBA" id="ARBA00023136"/>
    </source>
</evidence>
<reference evidence="9" key="1">
    <citation type="submission" date="2015-05" db="EMBL/GenBank/DDBJ databases">
        <title>Partial sequence of plasmid lpC of Borrelia miyamotoi strain LB-2001.</title>
        <authorList>
            <person name="Barbour A.G."/>
        </authorList>
    </citation>
    <scope>NUCLEOTIDE SEQUENCE</scope>
    <source>
        <strain evidence="9">LB-2001</strain>
        <plasmid evidence="9">lpC</plasmid>
    </source>
</reference>
<comment type="subcellular location">
    <subcellularLocation>
        <location evidence="2 8">Cell outer membrane</location>
        <topology evidence="2 8">Lipid-anchor</topology>
    </subcellularLocation>
</comment>
<evidence type="ECO:0000256" key="5">
    <source>
        <dbReference type="ARBA" id="ARBA00023139"/>
    </source>
</evidence>